<gene>
    <name evidence="1" type="ORF">NCTC11661_00132</name>
</gene>
<evidence type="ECO:0000313" key="1">
    <source>
        <dbReference type="EMBL" id="SSZ46489.1"/>
    </source>
</evidence>
<organism evidence="1 2">
    <name type="scientific">Bergeyella zoohelcum</name>
    <dbReference type="NCBI Taxonomy" id="1015"/>
    <lineage>
        <taxon>Bacteria</taxon>
        <taxon>Pseudomonadati</taxon>
        <taxon>Bacteroidota</taxon>
        <taxon>Flavobacteriia</taxon>
        <taxon>Flavobacteriales</taxon>
        <taxon>Weeksellaceae</taxon>
        <taxon>Bergeyella</taxon>
    </lineage>
</organism>
<accession>A0A376BYB2</accession>
<dbReference type="Pfam" id="PF20459">
    <property type="entry name" value="DUF6712"/>
    <property type="match status" value="2"/>
</dbReference>
<name>A0A376BYB2_9FLAO</name>
<evidence type="ECO:0000313" key="2">
    <source>
        <dbReference type="Proteomes" id="UP000255515"/>
    </source>
</evidence>
<proteinExistence type="predicted"/>
<reference evidence="1 2" key="1">
    <citation type="submission" date="2018-06" db="EMBL/GenBank/DDBJ databases">
        <authorList>
            <consortium name="Pathogen Informatics"/>
            <person name="Doyle S."/>
        </authorList>
    </citation>
    <scope>NUCLEOTIDE SEQUENCE [LARGE SCALE GENOMIC DNA]</scope>
    <source>
        <strain evidence="1 2">NCTC11661</strain>
    </source>
</reference>
<dbReference type="AlphaFoldDB" id="A0A376BYB2"/>
<dbReference type="Proteomes" id="UP000255515">
    <property type="component" value="Unassembled WGS sequence"/>
</dbReference>
<sequence length="308" mass="35851">MNLLFSQENFSSEFKNLLGFVDADLKFNRLKSALKSATEEIIELIGRKQYELLLHEVNDLSSNHREYIDLIKYAIALKAYIIYAPVADLAVTNNGRLMRRDEHNVSAFQWQIEANNEGLERLYYRHLDTLLSYMVANDIEINQEKYRYSHLVIPNLATFENYFNIEGSHYLYLRLIPALREFEQNEILPRLGTELMQNKQRQIEIGIFSNIQNAAVCYAMAWGIRRLNVQLFPKGVLQTTQTTNQGTNKKQTARLEYWETAKIFEDDCAKYLLKVEKIIDATTKINTKNKALKLPDLGFCQEDGFVDV</sequence>
<dbReference type="RefSeq" id="WP_115644058.1">
    <property type="nucleotide sequence ID" value="NZ_UFTJ01000001.1"/>
</dbReference>
<dbReference type="InterPro" id="IPR046558">
    <property type="entry name" value="DUF6712"/>
</dbReference>
<protein>
    <submittedName>
        <fullName evidence="1">Uncharacterized protein</fullName>
    </submittedName>
</protein>
<dbReference type="EMBL" id="UFTJ01000001">
    <property type="protein sequence ID" value="SSZ46489.1"/>
    <property type="molecule type" value="Genomic_DNA"/>
</dbReference>